<reference evidence="3 4" key="1">
    <citation type="journal article" date="2019" name="Plant Biotechnol. J.">
        <title>The red bayberry genome and genetic basis of sex determination.</title>
        <authorList>
            <person name="Jia H.M."/>
            <person name="Jia H.J."/>
            <person name="Cai Q.L."/>
            <person name="Wang Y."/>
            <person name="Zhao H.B."/>
            <person name="Yang W.F."/>
            <person name="Wang G.Y."/>
            <person name="Li Y.H."/>
            <person name="Zhan D.L."/>
            <person name="Shen Y.T."/>
            <person name="Niu Q.F."/>
            <person name="Chang L."/>
            <person name="Qiu J."/>
            <person name="Zhao L."/>
            <person name="Xie H.B."/>
            <person name="Fu W.Y."/>
            <person name="Jin J."/>
            <person name="Li X.W."/>
            <person name="Jiao Y."/>
            <person name="Zhou C.C."/>
            <person name="Tu T."/>
            <person name="Chai C.Y."/>
            <person name="Gao J.L."/>
            <person name="Fan L.J."/>
            <person name="van de Weg E."/>
            <person name="Wang J.Y."/>
            <person name="Gao Z.S."/>
        </authorList>
    </citation>
    <scope>NUCLEOTIDE SEQUENCE [LARGE SCALE GENOMIC DNA]</scope>
    <source>
        <tissue evidence="3">Leaves</tissue>
    </source>
</reference>
<dbReference type="OrthoDB" id="1925304at2759"/>
<dbReference type="AlphaFoldDB" id="A0A6A1VSA0"/>
<protein>
    <submittedName>
        <fullName evidence="3">Uncharacterized protein</fullName>
    </submittedName>
</protein>
<gene>
    <name evidence="3" type="ORF">CJ030_MR4G009215</name>
</gene>
<dbReference type="Gene3D" id="1.25.40.20">
    <property type="entry name" value="Ankyrin repeat-containing domain"/>
    <property type="match status" value="1"/>
</dbReference>
<sequence length="165" mass="18112">MLFILLVNNNMATLNAKVNDRGQTPLHIAVAKGHVHIVENLVGLMPEKDLEILDDSGMTAMALALGDTRMIPMPLLSPPKIDSEIAVPPSGVVEFQQIGRLTVILQIRSIRLSQILHRIMLQFELSTALKNSRRMQAENDQTSQEAIVAPDITEKTKQGIASTAK</sequence>
<dbReference type="InterPro" id="IPR036770">
    <property type="entry name" value="Ankyrin_rpt-contain_sf"/>
</dbReference>
<feature type="region of interest" description="Disordered" evidence="2">
    <location>
        <begin position="136"/>
        <end position="165"/>
    </location>
</feature>
<evidence type="ECO:0000313" key="4">
    <source>
        <dbReference type="Proteomes" id="UP000516437"/>
    </source>
</evidence>
<organism evidence="3 4">
    <name type="scientific">Morella rubra</name>
    <name type="common">Chinese bayberry</name>
    <dbReference type="NCBI Taxonomy" id="262757"/>
    <lineage>
        <taxon>Eukaryota</taxon>
        <taxon>Viridiplantae</taxon>
        <taxon>Streptophyta</taxon>
        <taxon>Embryophyta</taxon>
        <taxon>Tracheophyta</taxon>
        <taxon>Spermatophyta</taxon>
        <taxon>Magnoliopsida</taxon>
        <taxon>eudicotyledons</taxon>
        <taxon>Gunneridae</taxon>
        <taxon>Pentapetalae</taxon>
        <taxon>rosids</taxon>
        <taxon>fabids</taxon>
        <taxon>Fagales</taxon>
        <taxon>Myricaceae</taxon>
        <taxon>Morella</taxon>
    </lineage>
</organism>
<dbReference type="SUPFAM" id="SSF48403">
    <property type="entry name" value="Ankyrin repeat"/>
    <property type="match status" value="1"/>
</dbReference>
<keyword evidence="1" id="KW-0040">ANK repeat</keyword>
<dbReference type="PROSITE" id="PS50297">
    <property type="entry name" value="ANK_REP_REGION"/>
    <property type="match status" value="1"/>
</dbReference>
<dbReference type="EMBL" id="RXIC02000022">
    <property type="protein sequence ID" value="KAB1215693.1"/>
    <property type="molecule type" value="Genomic_DNA"/>
</dbReference>
<evidence type="ECO:0000256" key="2">
    <source>
        <dbReference type="SAM" id="MobiDB-lite"/>
    </source>
</evidence>
<comment type="caution">
    <text evidence="3">The sequence shown here is derived from an EMBL/GenBank/DDBJ whole genome shotgun (WGS) entry which is preliminary data.</text>
</comment>
<feature type="repeat" description="ANK" evidence="1">
    <location>
        <begin position="21"/>
        <end position="42"/>
    </location>
</feature>
<dbReference type="InterPro" id="IPR002110">
    <property type="entry name" value="Ankyrin_rpt"/>
</dbReference>
<dbReference type="PROSITE" id="PS50088">
    <property type="entry name" value="ANK_REPEAT"/>
    <property type="match status" value="1"/>
</dbReference>
<evidence type="ECO:0000256" key="1">
    <source>
        <dbReference type="PROSITE-ProRule" id="PRU00023"/>
    </source>
</evidence>
<dbReference type="Proteomes" id="UP000516437">
    <property type="component" value="Chromosome 4"/>
</dbReference>
<accession>A0A6A1VSA0</accession>
<dbReference type="SMART" id="SM00248">
    <property type="entry name" value="ANK"/>
    <property type="match status" value="1"/>
</dbReference>
<keyword evidence="4" id="KW-1185">Reference proteome</keyword>
<proteinExistence type="predicted"/>
<evidence type="ECO:0000313" key="3">
    <source>
        <dbReference type="EMBL" id="KAB1215693.1"/>
    </source>
</evidence>
<name>A0A6A1VSA0_9ROSI</name>
<dbReference type="Pfam" id="PF12796">
    <property type="entry name" value="Ank_2"/>
    <property type="match status" value="1"/>
</dbReference>